<dbReference type="Proteomes" id="UP000027138">
    <property type="component" value="Unassembled WGS sequence"/>
</dbReference>
<dbReference type="OrthoDB" id="6147534at2759"/>
<evidence type="ECO:0000313" key="7">
    <source>
        <dbReference type="EMBL" id="KDP23498.1"/>
    </source>
</evidence>
<comment type="subcellular location">
    <subcellularLocation>
        <location evidence="1">Nucleus</location>
    </subcellularLocation>
</comment>
<accession>A0A067JKZ3</accession>
<protein>
    <recommendedName>
        <fullName evidence="6">DUF7650 domain-containing protein</fullName>
    </recommendedName>
</protein>
<evidence type="ECO:0000256" key="2">
    <source>
        <dbReference type="ARBA" id="ARBA00023015"/>
    </source>
</evidence>
<keyword evidence="4" id="KW-0539">Nucleus</keyword>
<dbReference type="GO" id="GO:0005634">
    <property type="term" value="C:nucleus"/>
    <property type="evidence" value="ECO:0007669"/>
    <property type="project" value="UniProtKB-SubCell"/>
</dbReference>
<keyword evidence="3" id="KW-0804">Transcription</keyword>
<dbReference type="AlphaFoldDB" id="A0A067JKZ3"/>
<feature type="compositionally biased region" description="Polar residues" evidence="5">
    <location>
        <begin position="477"/>
        <end position="488"/>
    </location>
</feature>
<dbReference type="Pfam" id="PF24662">
    <property type="entry name" value="DUF7650"/>
    <property type="match status" value="1"/>
</dbReference>
<evidence type="ECO:0000256" key="5">
    <source>
        <dbReference type="SAM" id="MobiDB-lite"/>
    </source>
</evidence>
<organism evidence="7 8">
    <name type="scientific">Jatropha curcas</name>
    <name type="common">Barbados nut</name>
    <dbReference type="NCBI Taxonomy" id="180498"/>
    <lineage>
        <taxon>Eukaryota</taxon>
        <taxon>Viridiplantae</taxon>
        <taxon>Streptophyta</taxon>
        <taxon>Embryophyta</taxon>
        <taxon>Tracheophyta</taxon>
        <taxon>Spermatophyta</taxon>
        <taxon>Magnoliopsida</taxon>
        <taxon>eudicotyledons</taxon>
        <taxon>Gunneridae</taxon>
        <taxon>Pentapetalae</taxon>
        <taxon>rosids</taxon>
        <taxon>fabids</taxon>
        <taxon>Malpighiales</taxon>
        <taxon>Euphorbiaceae</taxon>
        <taxon>Crotonoideae</taxon>
        <taxon>Jatropheae</taxon>
        <taxon>Jatropha</taxon>
    </lineage>
</organism>
<feature type="domain" description="DUF7650" evidence="6">
    <location>
        <begin position="2"/>
        <end position="85"/>
    </location>
</feature>
<dbReference type="InterPro" id="IPR056067">
    <property type="entry name" value="DUF7650"/>
</dbReference>
<dbReference type="PANTHER" id="PTHR13859">
    <property type="entry name" value="ATROPHIN-RELATED"/>
    <property type="match status" value="1"/>
</dbReference>
<feature type="region of interest" description="Disordered" evidence="5">
    <location>
        <begin position="477"/>
        <end position="520"/>
    </location>
</feature>
<evidence type="ECO:0000256" key="1">
    <source>
        <dbReference type="ARBA" id="ARBA00004123"/>
    </source>
</evidence>
<evidence type="ECO:0000259" key="6">
    <source>
        <dbReference type="Pfam" id="PF24662"/>
    </source>
</evidence>
<dbReference type="STRING" id="180498.A0A067JKZ3"/>
<dbReference type="GO" id="GO:0003714">
    <property type="term" value="F:transcription corepressor activity"/>
    <property type="evidence" value="ECO:0007669"/>
    <property type="project" value="TreeGrafter"/>
</dbReference>
<feature type="region of interest" description="Disordered" evidence="5">
    <location>
        <begin position="320"/>
        <end position="348"/>
    </location>
</feature>
<keyword evidence="2" id="KW-0805">Transcription regulation</keyword>
<feature type="compositionally biased region" description="Polar residues" evidence="5">
    <location>
        <begin position="321"/>
        <end position="333"/>
    </location>
</feature>
<feature type="compositionally biased region" description="Basic and acidic residues" evidence="5">
    <location>
        <begin position="579"/>
        <end position="600"/>
    </location>
</feature>
<sequence length="600" mass="66254">MKLLTGGIRLSKARCNDIFWEAVWPRLLARGWHSEQPKNHGYIGSNHCLVFLIPGVKKFSKRKLVKGNHYFDSVSDVLNKVASEPKLIELETEEARGSSCNEEDRWVAEVPSGQDDPSIRKINRYLKPRVSSYNMNIVRFTVVDSGLADGGKLCKMREMRYAPDDLKVKSLFTTLSSSIEMIFLDNSLSNSKINSVHMPSEGEKNSNSVSCCEKKGDACASNRTKFTIVDTSLIHAGKASKVRELRYSPADIVASEVTTSSVKDEEDSLDGHMPDAISILSSGEKNVNKYNHSEDVINSSGLEQKTLNRDVKNKSVESLKDNNNVPNEHQSARTIKHKFSRRSRSGHSNNLVPVVKRRRLTACSNSELNHVMENFSVSLGSKREGSCCALSSQGGGSNIFHVSHPQKLSLTASSAEDTLEESTRDILGETCFDMETSNGENVKHETSSLIDLNLPQVPLEFESDEPAAVDVEGRQGANANDTCFSSNSDKPEPKALSASVDASPEVERANLNPRRQSTRNRPLTTRALEAIECGFFGVKRQKSMQLHTSEIPFSTSSHGVDSKVKVTSSRGNFGPGIVKAKERDPNEAFNKKDSVDQTRD</sequence>
<feature type="compositionally biased region" description="Polar residues" evidence="5">
    <location>
        <begin position="554"/>
        <end position="571"/>
    </location>
</feature>
<name>A0A067JKZ3_JATCU</name>
<dbReference type="EMBL" id="KK915213">
    <property type="protein sequence ID" value="KDP23498.1"/>
    <property type="molecule type" value="Genomic_DNA"/>
</dbReference>
<proteinExistence type="predicted"/>
<evidence type="ECO:0000256" key="3">
    <source>
        <dbReference type="ARBA" id="ARBA00023163"/>
    </source>
</evidence>
<evidence type="ECO:0000313" key="8">
    <source>
        <dbReference type="Proteomes" id="UP000027138"/>
    </source>
</evidence>
<feature type="region of interest" description="Disordered" evidence="5">
    <location>
        <begin position="554"/>
        <end position="600"/>
    </location>
</feature>
<dbReference type="PANTHER" id="PTHR13859:SF31">
    <property type="entry name" value="ELM2 DOMAIN-CONTAINING PROTEIN"/>
    <property type="match status" value="1"/>
</dbReference>
<evidence type="ECO:0000256" key="4">
    <source>
        <dbReference type="ARBA" id="ARBA00023242"/>
    </source>
</evidence>
<reference evidence="7 8" key="1">
    <citation type="journal article" date="2014" name="PLoS ONE">
        <title>Global Analysis of Gene Expression Profiles in Physic Nut (Jatropha curcas L.) Seedlings Exposed to Salt Stress.</title>
        <authorList>
            <person name="Zhang L."/>
            <person name="Zhang C."/>
            <person name="Wu P."/>
            <person name="Chen Y."/>
            <person name="Li M."/>
            <person name="Jiang H."/>
            <person name="Wu G."/>
        </authorList>
    </citation>
    <scope>NUCLEOTIDE SEQUENCE [LARGE SCALE GENOMIC DNA]</scope>
    <source>
        <strain evidence="8">cv. GZQX0401</strain>
        <tissue evidence="7">Young leaves</tissue>
    </source>
</reference>
<feature type="compositionally biased region" description="Basic residues" evidence="5">
    <location>
        <begin position="334"/>
        <end position="345"/>
    </location>
</feature>
<gene>
    <name evidence="7" type="ORF">JCGZ_23331</name>
</gene>
<keyword evidence="8" id="KW-1185">Reference proteome</keyword>